<dbReference type="PANTHER" id="PTHR30231">
    <property type="entry name" value="DNA POLYMERASE III SUBUNIT EPSILON"/>
    <property type="match status" value="1"/>
</dbReference>
<organism evidence="3">
    <name type="scientific">Actinomyces succiniciruminis</name>
    <dbReference type="NCBI Taxonomy" id="1522002"/>
    <lineage>
        <taxon>Bacteria</taxon>
        <taxon>Bacillati</taxon>
        <taxon>Actinomycetota</taxon>
        <taxon>Actinomycetes</taxon>
        <taxon>Actinomycetales</taxon>
        <taxon>Actinomycetaceae</taxon>
        <taxon>Actinomyces</taxon>
    </lineage>
</organism>
<evidence type="ECO:0000259" key="2">
    <source>
        <dbReference type="SMART" id="SM00479"/>
    </source>
</evidence>
<feature type="non-terminal residue" evidence="3">
    <location>
        <position position="165"/>
    </location>
</feature>
<dbReference type="GO" id="GO:0008408">
    <property type="term" value="F:3'-5' exonuclease activity"/>
    <property type="evidence" value="ECO:0007669"/>
    <property type="project" value="TreeGrafter"/>
</dbReference>
<keyword evidence="1 3" id="KW-0540">Nuclease</keyword>
<evidence type="ECO:0000313" key="3">
    <source>
        <dbReference type="EMBL" id="CED90965.1"/>
    </source>
</evidence>
<keyword evidence="1 3" id="KW-0269">Exonuclease</keyword>
<dbReference type="InterPro" id="IPR036397">
    <property type="entry name" value="RNaseH_sf"/>
</dbReference>
<evidence type="ECO:0000256" key="1">
    <source>
        <dbReference type="ARBA" id="ARBA00022839"/>
    </source>
</evidence>
<name>A0A1L7RAT4_9ACTO</name>
<gene>
    <name evidence="3" type="ORF">AAM4_1133</name>
</gene>
<dbReference type="Gene3D" id="3.30.420.10">
    <property type="entry name" value="Ribonuclease H-like superfamily/Ribonuclease H"/>
    <property type="match status" value="1"/>
</dbReference>
<accession>A0A1L7RAT4</accession>
<dbReference type="GO" id="GO:0045004">
    <property type="term" value="P:DNA replication proofreading"/>
    <property type="evidence" value="ECO:0007669"/>
    <property type="project" value="TreeGrafter"/>
</dbReference>
<dbReference type="GO" id="GO:0005829">
    <property type="term" value="C:cytosol"/>
    <property type="evidence" value="ECO:0007669"/>
    <property type="project" value="TreeGrafter"/>
</dbReference>
<keyword evidence="1 3" id="KW-0378">Hydrolase</keyword>
<dbReference type="EMBL" id="LK995490">
    <property type="protein sequence ID" value="CED90965.1"/>
    <property type="molecule type" value="Genomic_DNA"/>
</dbReference>
<dbReference type="SMART" id="SM00479">
    <property type="entry name" value="EXOIII"/>
    <property type="match status" value="1"/>
</dbReference>
<dbReference type="PANTHER" id="PTHR30231:SF41">
    <property type="entry name" value="DNA POLYMERASE III SUBUNIT EPSILON"/>
    <property type="match status" value="1"/>
</dbReference>
<dbReference type="CDD" id="cd06127">
    <property type="entry name" value="DEDDh"/>
    <property type="match status" value="1"/>
</dbReference>
<dbReference type="Pfam" id="PF00929">
    <property type="entry name" value="RNase_T"/>
    <property type="match status" value="1"/>
</dbReference>
<dbReference type="InterPro" id="IPR013520">
    <property type="entry name" value="Ribonucl_H"/>
</dbReference>
<dbReference type="GO" id="GO:0003676">
    <property type="term" value="F:nucleic acid binding"/>
    <property type="evidence" value="ECO:0007669"/>
    <property type="project" value="InterPro"/>
</dbReference>
<dbReference type="FunFam" id="3.30.420.10:FF:000045">
    <property type="entry name" value="3'-5' exonuclease DinG"/>
    <property type="match status" value="1"/>
</dbReference>
<proteinExistence type="predicted"/>
<reference evidence="3" key="1">
    <citation type="submission" date="2014-07" db="EMBL/GenBank/DDBJ databases">
        <authorList>
            <person name="Zhang J.E."/>
            <person name="Yang H."/>
            <person name="Guo J."/>
            <person name="Deng Z."/>
            <person name="Luo H."/>
            <person name="Luo M."/>
            <person name="Zhao B."/>
        </authorList>
    </citation>
    <scope>NUCLEOTIDE SEQUENCE</scope>
    <source>
        <strain evidence="3">AM4</strain>
    </source>
</reference>
<protein>
    <submittedName>
        <fullName evidence="3">Exonuclease</fullName>
    </submittedName>
</protein>
<dbReference type="AlphaFoldDB" id="A0A1L7RAT4"/>
<dbReference type="InterPro" id="IPR012337">
    <property type="entry name" value="RNaseH-like_sf"/>
</dbReference>
<dbReference type="SUPFAM" id="SSF53098">
    <property type="entry name" value="Ribonuclease H-like"/>
    <property type="match status" value="1"/>
</dbReference>
<feature type="domain" description="Exonuclease" evidence="2">
    <location>
        <begin position="9"/>
        <end position="165"/>
    </location>
</feature>
<sequence>MGTALREVTFVVVDLETTGGGPGAHAITEIGAVKVRGGVVDSEFSTLVNPGTAIPAQITVLTGITNAMVADAPPVAQAMAAFLQWAHLADPTTVAVAHNARFDLGHLRGAARAHGLDWREPVVLDTLALARRAWDRTQVPNHKLGTLATFVGSPTTPTHRALDDA</sequence>